<name>A0ABU3BDF6_9GAMM</name>
<reference evidence="2 3" key="1">
    <citation type="submission" date="2023-09" db="EMBL/GenBank/DDBJ databases">
        <authorList>
            <person name="Rey-Velasco X."/>
        </authorList>
    </citation>
    <scope>NUCLEOTIDE SEQUENCE [LARGE SCALE GENOMIC DNA]</scope>
    <source>
        <strain evidence="2 3">P385</strain>
    </source>
</reference>
<comment type="caution">
    <text evidence="2">The sequence shown here is derived from an EMBL/GenBank/DDBJ whole genome shotgun (WGS) entry which is preliminary data.</text>
</comment>
<evidence type="ECO:0008006" key="4">
    <source>
        <dbReference type="Google" id="ProtNLM"/>
    </source>
</evidence>
<keyword evidence="1" id="KW-0175">Coiled coil</keyword>
<gene>
    <name evidence="2" type="ORF">RM531_11405</name>
</gene>
<evidence type="ECO:0000256" key="1">
    <source>
        <dbReference type="SAM" id="Coils"/>
    </source>
</evidence>
<dbReference type="EMBL" id="JAVRHY010000010">
    <property type="protein sequence ID" value="MDT0619081.1"/>
    <property type="molecule type" value="Genomic_DNA"/>
</dbReference>
<proteinExistence type="predicted"/>
<dbReference type="RefSeq" id="WP_311659394.1">
    <property type="nucleotide sequence ID" value="NZ_JAVRHY010000010.1"/>
</dbReference>
<evidence type="ECO:0000313" key="3">
    <source>
        <dbReference type="Proteomes" id="UP001259982"/>
    </source>
</evidence>
<accession>A0ABU3BDF6</accession>
<keyword evidence="3" id="KW-1185">Reference proteome</keyword>
<sequence length="520" mass="55804">MLLVAAALTAAGPAAGQAERLHRADARFQAATDRPLSALSRLRARQSDEDPLAAQLYAGAGLTMAAGAILEHFRGADAAHLTLARARLATGDPEAAIVALTRMRLQLDPEAALARARLLARAQLHLARGDPAALALAGQRDIQPLPRLARYHLGMAWLQTDEPERGLGILQALGTYSGPDPAGKLLADQANVLLGFWLLDRDRGSQARQAFLRVRLDRPLSRKAMLGLGWSEISAGALTQSILARQLQVCPPEDAELWADAEPLHQISRRSCRRRQFEDDERLMDSAELQATESSQYRRAAVAWQAAIRGGDPGDPVVAEALAALPHALWRAGDAAGAEQAFQGAIGRLETTAADAASGAKTGGPTTTRRALAAIANNLRRMHRHLGVRGGRLSEQLSRLSDSAPAQDLAAGLLAWRADAGREPAPSVLPRGLMTMGLASARTAPPPINTPPAEARMQRLAQRVRALAARHAALEQRLARAVEHHQQQRRDIVTEQLNRYLAHARQGLAALYRAGNPDTP</sequence>
<feature type="coiled-coil region" evidence="1">
    <location>
        <begin position="457"/>
        <end position="491"/>
    </location>
</feature>
<organism evidence="2 3">
    <name type="scientific">Spectribacter acetivorans</name>
    <dbReference type="NCBI Taxonomy" id="3075603"/>
    <lineage>
        <taxon>Bacteria</taxon>
        <taxon>Pseudomonadati</taxon>
        <taxon>Pseudomonadota</taxon>
        <taxon>Gammaproteobacteria</taxon>
        <taxon>Salinisphaerales</taxon>
        <taxon>Salinisphaeraceae</taxon>
        <taxon>Spectribacter</taxon>
    </lineage>
</organism>
<evidence type="ECO:0000313" key="2">
    <source>
        <dbReference type="EMBL" id="MDT0619081.1"/>
    </source>
</evidence>
<protein>
    <recommendedName>
        <fullName evidence="4">Tetratricopeptide repeat protein</fullName>
    </recommendedName>
</protein>
<dbReference type="Proteomes" id="UP001259982">
    <property type="component" value="Unassembled WGS sequence"/>
</dbReference>